<comment type="caution">
    <text evidence="4">The sequence shown here is derived from an EMBL/GenBank/DDBJ whole genome shotgun (WGS) entry which is preliminary data.</text>
</comment>
<accession>A0A8S3GQQ2</accession>
<dbReference type="EMBL" id="CAJOBH010274341">
    <property type="protein sequence ID" value="CAF5166915.1"/>
    <property type="molecule type" value="Genomic_DNA"/>
</dbReference>
<feature type="domain" description="RING-type" evidence="3">
    <location>
        <begin position="16"/>
        <end position="44"/>
    </location>
</feature>
<keyword evidence="1" id="KW-0479">Metal-binding</keyword>
<organism evidence="4 5">
    <name type="scientific">Rotaria magnacalcarata</name>
    <dbReference type="NCBI Taxonomy" id="392030"/>
    <lineage>
        <taxon>Eukaryota</taxon>
        <taxon>Metazoa</taxon>
        <taxon>Spiralia</taxon>
        <taxon>Gnathifera</taxon>
        <taxon>Rotifera</taxon>
        <taxon>Eurotatoria</taxon>
        <taxon>Bdelloidea</taxon>
        <taxon>Philodinida</taxon>
        <taxon>Philodinidae</taxon>
        <taxon>Rotaria</taxon>
    </lineage>
</organism>
<protein>
    <recommendedName>
        <fullName evidence="3">RING-type domain-containing protein</fullName>
    </recommendedName>
</protein>
<dbReference type="SUPFAM" id="SSF57850">
    <property type="entry name" value="RING/U-box"/>
    <property type="match status" value="1"/>
</dbReference>
<name>A0A8S3GQQ2_9BILA</name>
<dbReference type="InterPro" id="IPR001841">
    <property type="entry name" value="Znf_RING"/>
</dbReference>
<dbReference type="Proteomes" id="UP000681967">
    <property type="component" value="Unassembled WGS sequence"/>
</dbReference>
<gene>
    <name evidence="4" type="ORF">BYL167_LOCUS76205</name>
</gene>
<keyword evidence="1" id="KW-0863">Zinc-finger</keyword>
<dbReference type="GO" id="GO:0008270">
    <property type="term" value="F:zinc ion binding"/>
    <property type="evidence" value="ECO:0007669"/>
    <property type="project" value="UniProtKB-KW"/>
</dbReference>
<reference evidence="4" key="1">
    <citation type="submission" date="2021-02" db="EMBL/GenBank/DDBJ databases">
        <authorList>
            <person name="Nowell W R."/>
        </authorList>
    </citation>
    <scope>NUCLEOTIDE SEQUENCE</scope>
</reference>
<keyword evidence="2" id="KW-0862">Zinc</keyword>
<evidence type="ECO:0000259" key="3">
    <source>
        <dbReference type="Pfam" id="PF17123"/>
    </source>
</evidence>
<evidence type="ECO:0000313" key="5">
    <source>
        <dbReference type="Proteomes" id="UP000681967"/>
    </source>
</evidence>
<dbReference type="Gene3D" id="3.30.40.10">
    <property type="entry name" value="Zinc/RING finger domain, C3HC4 (zinc finger)"/>
    <property type="match status" value="1"/>
</dbReference>
<evidence type="ECO:0000256" key="1">
    <source>
        <dbReference type="ARBA" id="ARBA00022771"/>
    </source>
</evidence>
<proteinExistence type="predicted"/>
<dbReference type="Pfam" id="PF17123">
    <property type="entry name" value="zf-RING_11"/>
    <property type="match status" value="1"/>
</dbReference>
<feature type="non-terminal residue" evidence="4">
    <location>
        <position position="53"/>
    </location>
</feature>
<evidence type="ECO:0000256" key="2">
    <source>
        <dbReference type="ARBA" id="ARBA00022833"/>
    </source>
</evidence>
<sequence>MLSSSPSDTPLPLTDDCAICLMTLAPGTVLLTLSCNHKFHLQCLVSNAQAQNK</sequence>
<dbReference type="InterPro" id="IPR013083">
    <property type="entry name" value="Znf_RING/FYVE/PHD"/>
</dbReference>
<dbReference type="AlphaFoldDB" id="A0A8S3GQQ2"/>
<evidence type="ECO:0000313" key="4">
    <source>
        <dbReference type="EMBL" id="CAF5166915.1"/>
    </source>
</evidence>